<keyword evidence="7" id="KW-1185">Reference proteome</keyword>
<dbReference type="EMBL" id="AP026802">
    <property type="protein sequence ID" value="BDR59231.1"/>
    <property type="molecule type" value="Genomic_DNA"/>
</dbReference>
<dbReference type="SUPFAM" id="SSF52540">
    <property type="entry name" value="P-loop containing nucleoside triphosphate hydrolases"/>
    <property type="match status" value="2"/>
</dbReference>
<dbReference type="InterPro" id="IPR011050">
    <property type="entry name" value="Pectin_lyase_fold/virulence"/>
</dbReference>
<organism evidence="6 7">
    <name type="scientific">Xylocopilactobacillus apicola</name>
    <dbReference type="NCBI Taxonomy" id="2932184"/>
    <lineage>
        <taxon>Bacteria</taxon>
        <taxon>Bacillati</taxon>
        <taxon>Bacillota</taxon>
        <taxon>Bacilli</taxon>
        <taxon>Lactobacillales</taxon>
        <taxon>Lactobacillaceae</taxon>
        <taxon>Xylocopilactobacillus</taxon>
    </lineage>
</organism>
<dbReference type="InterPro" id="IPR050773">
    <property type="entry name" value="CbxX/CfxQ_RuBisCO_ESX"/>
</dbReference>
<dbReference type="PANTHER" id="PTHR43392:SF2">
    <property type="entry name" value="AAA-TYPE ATPASE FAMILY PROTEIN _ ANKYRIN REPEAT FAMILY PROTEIN"/>
    <property type="match status" value="1"/>
</dbReference>
<comment type="similarity">
    <text evidence="1">Belongs to the CbxX/CfxQ family.</text>
</comment>
<feature type="domain" description="AAA+ ATPase" evidence="5">
    <location>
        <begin position="317"/>
        <end position="456"/>
    </location>
</feature>
<keyword evidence="2" id="KW-0547">Nucleotide-binding</keyword>
<protein>
    <submittedName>
        <fullName evidence="6">ATPase</fullName>
    </submittedName>
</protein>
<feature type="domain" description="AAA+ ATPase" evidence="5">
    <location>
        <begin position="581"/>
        <end position="715"/>
    </location>
</feature>
<evidence type="ECO:0000313" key="6">
    <source>
        <dbReference type="EMBL" id="BDR59231.1"/>
    </source>
</evidence>
<dbReference type="GO" id="GO:0016887">
    <property type="term" value="F:ATP hydrolysis activity"/>
    <property type="evidence" value="ECO:0007669"/>
    <property type="project" value="InterPro"/>
</dbReference>
<dbReference type="CDD" id="cd00009">
    <property type="entry name" value="AAA"/>
    <property type="match status" value="2"/>
</dbReference>
<evidence type="ECO:0000256" key="1">
    <source>
        <dbReference type="ARBA" id="ARBA00010378"/>
    </source>
</evidence>
<evidence type="ECO:0000313" key="7">
    <source>
        <dbReference type="Proteomes" id="UP001321861"/>
    </source>
</evidence>
<evidence type="ECO:0000256" key="4">
    <source>
        <dbReference type="SAM" id="MobiDB-lite"/>
    </source>
</evidence>
<dbReference type="SMART" id="SM00382">
    <property type="entry name" value="AAA"/>
    <property type="match status" value="2"/>
</dbReference>
<dbReference type="PANTHER" id="PTHR43392">
    <property type="entry name" value="AAA-TYPE ATPASE FAMILY PROTEIN / ANKYRIN REPEAT FAMILY PROTEIN"/>
    <property type="match status" value="1"/>
</dbReference>
<dbReference type="SUPFAM" id="SSF51126">
    <property type="entry name" value="Pectin lyase-like"/>
    <property type="match status" value="1"/>
</dbReference>
<sequence length="799" mass="89561">MANTIHVGKGSDKYEFKEAVEASESGDTILIDPGVYNEVYYTIYGLNFKGLGNNASDVVLNTSLCVDSNCYLSLENLTINSIPNQNALVVSDNAQFEAKEVMFKSSDPRNPTVAVMDNAQCTLNYCEVRSIQPTISLYVNNAKVVNIENSIVYTLSAAASTINVNVAKLDYMHLENNSNFSAEEIHFTNQYDEKISAVDSKILINTVKLPFGSSTFNLENASVAVADNNAGTFNRLNVNSDQQSSIDIKNVRMQNTHPQKPQERPHPPKEKASNQSALDELNELIGLDEVKHQVDSFIKMAIFNTKRVQQGLNPFELSLNSMFLGNPGTGKTTVARIVAKAMYENNVLPTDNYVEVSRADLVAEYIGQTEAKTQKIVESAMGGVLFIDEAYTLIKSQDGTDYGKDAVEVLLKYMEDQRSKLMIIFAGYTKEMNDFLEINPGLKSRIPNVFTFEDYSPAEIEEIGINYLHQAGLTFDEDYYRRALRKSYSIDYDGSNARWVRNFNEKLIRILAESGHSLTEISNDNIDQLSLKTKENNVEAILRELDDLVGLASVKKFVHETVKQAAVDQKLADHLPEEERPSYHMVFEGEPGTGKTTVARIIAKLFSGLGILPKDTVLEVSRADLIAEYEGQSEIKTKKVIRDAMGGVLFVDEAYQLNGAGKEDYGKVVIETFITELENNREKFITIFAGYTKEMEEFLGTNPGLRSRIPLKIEFDSYSPEDIAEIVTRQITKNWQVNVDLLKSIVTQKYANLPVSDQSNGRWARNYSEQLIKNHKIWLADHPEVTNFTQISDEVLTNN</sequence>
<reference evidence="6 7" key="1">
    <citation type="journal article" date="2023" name="Microbiol. Spectr.">
        <title>Symbiosis of Carpenter Bees with Uncharacterized Lactic Acid Bacteria Showing NAD Auxotrophy.</title>
        <authorList>
            <person name="Kawasaki S."/>
            <person name="Ozawa K."/>
            <person name="Mori T."/>
            <person name="Yamamoto A."/>
            <person name="Ito M."/>
            <person name="Ohkuma M."/>
            <person name="Sakamoto M."/>
            <person name="Matsutani M."/>
        </authorList>
    </citation>
    <scope>NUCLEOTIDE SEQUENCE [LARGE SCALE GENOMIC DNA]</scope>
    <source>
        <strain evidence="6 7">XA3</strain>
    </source>
</reference>
<dbReference type="InterPro" id="IPR003593">
    <property type="entry name" value="AAA+_ATPase"/>
</dbReference>
<dbReference type="FunFam" id="3.40.50.300:FF:000216">
    <property type="entry name" value="Type VII secretion ATPase EccA"/>
    <property type="match status" value="2"/>
</dbReference>
<dbReference type="InterPro" id="IPR027417">
    <property type="entry name" value="P-loop_NTPase"/>
</dbReference>
<dbReference type="Gene3D" id="3.40.50.300">
    <property type="entry name" value="P-loop containing nucleotide triphosphate hydrolases"/>
    <property type="match status" value="2"/>
</dbReference>
<dbReference type="Proteomes" id="UP001321861">
    <property type="component" value="Chromosome"/>
</dbReference>
<feature type="region of interest" description="Disordered" evidence="4">
    <location>
        <begin position="254"/>
        <end position="275"/>
    </location>
</feature>
<dbReference type="GO" id="GO:0005524">
    <property type="term" value="F:ATP binding"/>
    <property type="evidence" value="ECO:0007669"/>
    <property type="project" value="UniProtKB-KW"/>
</dbReference>
<evidence type="ECO:0000256" key="3">
    <source>
        <dbReference type="ARBA" id="ARBA00022840"/>
    </source>
</evidence>
<dbReference type="Pfam" id="PF00004">
    <property type="entry name" value="AAA"/>
    <property type="match status" value="2"/>
</dbReference>
<proteinExistence type="inferred from homology"/>
<gene>
    <name evidence="6" type="ORF">XA3_16720</name>
</gene>
<dbReference type="Gene3D" id="2.160.20.10">
    <property type="entry name" value="Single-stranded right-handed beta-helix, Pectin lyase-like"/>
    <property type="match status" value="1"/>
</dbReference>
<dbReference type="AlphaFoldDB" id="A0AAU9D9X6"/>
<feature type="compositionally biased region" description="Basic and acidic residues" evidence="4">
    <location>
        <begin position="260"/>
        <end position="272"/>
    </location>
</feature>
<keyword evidence="3" id="KW-0067">ATP-binding</keyword>
<evidence type="ECO:0000259" key="5">
    <source>
        <dbReference type="SMART" id="SM00382"/>
    </source>
</evidence>
<evidence type="ECO:0000256" key="2">
    <source>
        <dbReference type="ARBA" id="ARBA00022741"/>
    </source>
</evidence>
<dbReference type="InterPro" id="IPR012334">
    <property type="entry name" value="Pectin_lyas_fold"/>
</dbReference>
<dbReference type="KEGG" id="xap:XA3_16720"/>
<dbReference type="PRINTS" id="PR00819">
    <property type="entry name" value="CBXCFQXSUPER"/>
</dbReference>
<name>A0AAU9D9X6_9LACO</name>
<dbReference type="InterPro" id="IPR003959">
    <property type="entry name" value="ATPase_AAA_core"/>
</dbReference>
<dbReference type="InterPro" id="IPR000641">
    <property type="entry name" value="CbxX/CfxQ"/>
</dbReference>
<accession>A0AAU9D9X6</accession>
<dbReference type="RefSeq" id="WP_317635037.1">
    <property type="nucleotide sequence ID" value="NZ_AP026802.1"/>
</dbReference>